<evidence type="ECO:0000256" key="3">
    <source>
        <dbReference type="ARBA" id="ARBA00023002"/>
    </source>
</evidence>
<dbReference type="PANTHER" id="PTHR10543">
    <property type="entry name" value="BETA-CAROTENE DIOXYGENASE"/>
    <property type="match status" value="1"/>
</dbReference>
<dbReference type="GO" id="GO:0010436">
    <property type="term" value="F:carotenoid dioxygenase activity"/>
    <property type="evidence" value="ECO:0007669"/>
    <property type="project" value="TreeGrafter"/>
</dbReference>
<evidence type="ECO:0000256" key="4">
    <source>
        <dbReference type="ARBA" id="ARBA00023004"/>
    </source>
</evidence>
<evidence type="ECO:0000256" key="6">
    <source>
        <dbReference type="SAM" id="MobiDB-lite"/>
    </source>
</evidence>
<dbReference type="PANTHER" id="PTHR10543:SF24">
    <property type="entry name" value="CAROTENOID ISOMEROOXYGENASE"/>
    <property type="match status" value="1"/>
</dbReference>
<evidence type="ECO:0000256" key="1">
    <source>
        <dbReference type="ARBA" id="ARBA00006787"/>
    </source>
</evidence>
<sequence length="828" mass="91594">MAAATVQRVTKALYNNYWVGLEDMKYVPPYLKDVPETPSEMTCLTEGTWPTWLKGSFMRIGAGKFVIPLSEDGSKPPAILQHFFDGLGMLHKFTFENGQVRYISRHTAEGVIRRAKKDGFLSVTMFGLNANTPLRDAQDPCSALLGAQQSLWLPNGYLEPDAANLNVVPRRGMHLPKDKNPLSRGTASEKPEEEEARYGFHRLQHAPNAELSGFGICAHPPKDRKHGTIYNYLISKEGVLFVFALDFRANPAKLLWKTALPCPPCYIHSLAMTQDYVVFIRNPLHMNIDDMTKQVMEMIEYEEGVTTKFFVLRKSDGKHIATYESPNFMFFHSVNAYDDVDEATEDVNLYVDLCSYEGDYVPYKEYNLSNVLDPARPFMDGTLVRYELSAVNKADSSKVQRATVAQAIPGVAMELPRIRKDMSMVPGYRYVYACGGNGGASPGTEVPIGRYGAGIKTVQAAFFGSIAKTDWLTGTFVRWQPEDGESCPCEPVFVARPGSTEEDDGVVLTIVIDRKGTKSILVALDGKDLKEVARANMPQVYALGPHGSFIEVKHDGTSLCLLVDALDILGFSIKHPYSVSSFSVVFRISKDRPCLGSIPGLNVTGSGVRVDNVETLGYGIELASDIESTSDRRGVRVESIDELSDGDKSLYYILAGALNAWDLKLESGILAREDSRSGVERLGMGSDSQSSLASDLRTMPNIEEKKSDLRTNTVKVKIRRVYGMPAEAILRDFQLQEIGLFSIRSVGIANPKQPSSPLAATSVGVGGTEDYEEKYLGQIEHSGMNLLAHFHCCYRGQDPLVELDPQTNSEDDTEESLSITTRSYARNR</sequence>
<feature type="region of interest" description="Disordered" evidence="6">
    <location>
        <begin position="173"/>
        <end position="196"/>
    </location>
</feature>
<name>A0A8H4RBN1_9HELO</name>
<dbReference type="AlphaFoldDB" id="A0A8H4RBN1"/>
<keyword evidence="2 5" id="KW-0479">Metal-binding</keyword>
<comment type="caution">
    <text evidence="7">The sequence shown here is derived from an EMBL/GenBank/DDBJ whole genome shotgun (WGS) entry which is preliminary data.</text>
</comment>
<dbReference type="Proteomes" id="UP000566819">
    <property type="component" value="Unassembled WGS sequence"/>
</dbReference>
<feature type="binding site" evidence="5">
    <location>
        <position position="546"/>
    </location>
    <ligand>
        <name>Fe cation</name>
        <dbReference type="ChEBI" id="CHEBI:24875"/>
        <note>catalytic</note>
    </ligand>
</feature>
<evidence type="ECO:0000256" key="2">
    <source>
        <dbReference type="ARBA" id="ARBA00022723"/>
    </source>
</evidence>
<dbReference type="EMBL" id="JAAMPI010001433">
    <property type="protein sequence ID" value="KAF4625222.1"/>
    <property type="molecule type" value="Genomic_DNA"/>
</dbReference>
<dbReference type="OrthoDB" id="407010at2759"/>
<reference evidence="7 8" key="1">
    <citation type="submission" date="2020-03" db="EMBL/GenBank/DDBJ databases">
        <title>Draft Genome Sequence of Cudoniella acicularis.</title>
        <authorList>
            <person name="Buettner E."/>
            <person name="Kellner H."/>
        </authorList>
    </citation>
    <scope>NUCLEOTIDE SEQUENCE [LARGE SCALE GENOMIC DNA]</scope>
    <source>
        <strain evidence="7 8">DSM 108380</strain>
    </source>
</reference>
<protein>
    <submittedName>
        <fullName evidence="7">Uncharacterized protein</fullName>
    </submittedName>
</protein>
<dbReference type="GO" id="GO:0016121">
    <property type="term" value="P:carotene catabolic process"/>
    <property type="evidence" value="ECO:0007669"/>
    <property type="project" value="TreeGrafter"/>
</dbReference>
<keyword evidence="3" id="KW-0560">Oxidoreductase</keyword>
<comment type="similarity">
    <text evidence="1">Belongs to the carotenoid oxygenase family.</text>
</comment>
<keyword evidence="8" id="KW-1185">Reference proteome</keyword>
<accession>A0A8H4RBN1</accession>
<feature type="binding site" evidence="5">
    <location>
        <position position="219"/>
    </location>
    <ligand>
        <name>Fe cation</name>
        <dbReference type="ChEBI" id="CHEBI:24875"/>
        <note>catalytic</note>
    </ligand>
</feature>
<keyword evidence="4 5" id="KW-0408">Iron</keyword>
<dbReference type="InterPro" id="IPR004294">
    <property type="entry name" value="Carotenoid_Oase"/>
</dbReference>
<gene>
    <name evidence="7" type="ORF">G7Y89_g12947</name>
</gene>
<dbReference type="Pfam" id="PF03055">
    <property type="entry name" value="RPE65"/>
    <property type="match status" value="1"/>
</dbReference>
<comment type="cofactor">
    <cofactor evidence="5">
        <name>Fe(2+)</name>
        <dbReference type="ChEBI" id="CHEBI:29033"/>
    </cofactor>
    <text evidence="5">Binds 1 Fe(2+) ion per subunit.</text>
</comment>
<organism evidence="7 8">
    <name type="scientific">Cudoniella acicularis</name>
    <dbReference type="NCBI Taxonomy" id="354080"/>
    <lineage>
        <taxon>Eukaryota</taxon>
        <taxon>Fungi</taxon>
        <taxon>Dikarya</taxon>
        <taxon>Ascomycota</taxon>
        <taxon>Pezizomycotina</taxon>
        <taxon>Leotiomycetes</taxon>
        <taxon>Helotiales</taxon>
        <taxon>Tricladiaceae</taxon>
        <taxon>Cudoniella</taxon>
    </lineage>
</organism>
<feature type="region of interest" description="Disordered" evidence="6">
    <location>
        <begin position="804"/>
        <end position="828"/>
    </location>
</feature>
<evidence type="ECO:0000313" key="7">
    <source>
        <dbReference type="EMBL" id="KAF4625222.1"/>
    </source>
</evidence>
<evidence type="ECO:0000256" key="5">
    <source>
        <dbReference type="PIRSR" id="PIRSR604294-1"/>
    </source>
</evidence>
<feature type="binding site" evidence="5">
    <location>
        <position position="332"/>
    </location>
    <ligand>
        <name>Fe cation</name>
        <dbReference type="ChEBI" id="CHEBI:24875"/>
        <note>catalytic</note>
    </ligand>
</feature>
<evidence type="ECO:0000313" key="8">
    <source>
        <dbReference type="Proteomes" id="UP000566819"/>
    </source>
</evidence>
<feature type="binding site" evidence="5">
    <location>
        <position position="268"/>
    </location>
    <ligand>
        <name>Fe cation</name>
        <dbReference type="ChEBI" id="CHEBI:24875"/>
        <note>catalytic</note>
    </ligand>
</feature>
<feature type="compositionally biased region" description="Polar residues" evidence="6">
    <location>
        <begin position="816"/>
        <end position="828"/>
    </location>
</feature>
<proteinExistence type="inferred from homology"/>
<dbReference type="GO" id="GO:0046872">
    <property type="term" value="F:metal ion binding"/>
    <property type="evidence" value="ECO:0007669"/>
    <property type="project" value="UniProtKB-KW"/>
</dbReference>